<protein>
    <submittedName>
        <fullName evidence="9">Cyclin-A2-1-like</fullName>
    </submittedName>
</protein>
<feature type="domain" description="Cyclin C-terminal" evidence="8">
    <location>
        <begin position="367"/>
        <end position="490"/>
    </location>
</feature>
<dbReference type="Proteomes" id="UP001140949">
    <property type="component" value="Unassembled WGS sequence"/>
</dbReference>
<name>A0AAX6F388_IRIPA</name>
<evidence type="ECO:0000256" key="1">
    <source>
        <dbReference type="ARBA" id="ARBA00006955"/>
    </source>
</evidence>
<dbReference type="FunFam" id="1.10.472.10:FF:000167">
    <property type="entry name" value="Mitotic cyclin 6"/>
    <property type="match status" value="1"/>
</dbReference>
<dbReference type="EMBL" id="JANAVB010032220">
    <property type="protein sequence ID" value="KAJ6810608.1"/>
    <property type="molecule type" value="Genomic_DNA"/>
</dbReference>
<organism evidence="9 10">
    <name type="scientific">Iris pallida</name>
    <name type="common">Sweet iris</name>
    <dbReference type="NCBI Taxonomy" id="29817"/>
    <lineage>
        <taxon>Eukaryota</taxon>
        <taxon>Viridiplantae</taxon>
        <taxon>Streptophyta</taxon>
        <taxon>Embryophyta</taxon>
        <taxon>Tracheophyta</taxon>
        <taxon>Spermatophyta</taxon>
        <taxon>Magnoliopsida</taxon>
        <taxon>Liliopsida</taxon>
        <taxon>Asparagales</taxon>
        <taxon>Iridaceae</taxon>
        <taxon>Iridoideae</taxon>
        <taxon>Irideae</taxon>
        <taxon>Iris</taxon>
    </lineage>
</organism>
<dbReference type="InterPro" id="IPR006671">
    <property type="entry name" value="Cyclin_N"/>
</dbReference>
<keyword evidence="3 5" id="KW-0195">Cyclin</keyword>
<evidence type="ECO:0000256" key="3">
    <source>
        <dbReference type="ARBA" id="ARBA00023127"/>
    </source>
</evidence>
<dbReference type="SMART" id="SM00385">
    <property type="entry name" value="CYCLIN"/>
    <property type="match status" value="2"/>
</dbReference>
<dbReference type="CDD" id="cd20562">
    <property type="entry name" value="CYCLIN_AtCycA_like_rpt1"/>
    <property type="match status" value="1"/>
</dbReference>
<dbReference type="FunFam" id="1.10.472.10:FF:000013">
    <property type="entry name" value="Cyclin A1"/>
    <property type="match status" value="1"/>
</dbReference>
<evidence type="ECO:0000259" key="8">
    <source>
        <dbReference type="SMART" id="SM01332"/>
    </source>
</evidence>
<reference evidence="9" key="1">
    <citation type="journal article" date="2023" name="GigaByte">
        <title>Genome assembly of the bearded iris, Iris pallida Lam.</title>
        <authorList>
            <person name="Bruccoleri R.E."/>
            <person name="Oakeley E.J."/>
            <person name="Faust A.M.E."/>
            <person name="Altorfer M."/>
            <person name="Dessus-Babus S."/>
            <person name="Burckhardt D."/>
            <person name="Oertli M."/>
            <person name="Naumann U."/>
            <person name="Petersen F."/>
            <person name="Wong J."/>
        </authorList>
    </citation>
    <scope>NUCLEOTIDE SEQUENCE</scope>
    <source>
        <strain evidence="9">GSM-AAB239-AS_SAM_17_03QT</strain>
    </source>
</reference>
<dbReference type="SMART" id="SM01332">
    <property type="entry name" value="Cyclin_C"/>
    <property type="match status" value="1"/>
</dbReference>
<accession>A0AAX6F388</accession>
<sequence length="498" mass="55847">MKKENSVLAGCGVPTGRITRARAAACGVTHGVLSLNPPLTKPDKNQVQRGKTKRDENNYAAPTAAFQNKRRAVLRDVTNVSCENYYKDCINAAKLQTKAIQRVKLGPSRTKLCADKKTSSLVPSISDGSALVHEEAKCMAEDIPEVAIIEPQVVVVPVKVEDSLFGTQNMQSLVDGESTCDTDLFDEHTSRKGPEAYPAMKNVKAKLSEDPGGSSCMDFIDIDSDHKNTQLCCIYSSDIYFNLRAAELIRRPCSNFMDKLQRDISHSMRGILIDWLVEVSDEYKLVPDTLYLTVNIIDRYLSQNPIERQKLQLLGITCMMIASKYEEIIAPRVEEFCFITDNTYSKEEVLKMEIQVLNILGYQLSVPTVKTFLRRFIRAAQSSYKVALHPLAHLANYLAELTLIEYNFLKFLPSVIAASAVFLARWTLEQSGHPWNQTLEHYTSYKASDLKVAVHAMQDLQMNSNKCPLNAIREKYKLPKFESVAALSSPELLPSLFC</sequence>
<dbReference type="Pfam" id="PF00134">
    <property type="entry name" value="Cyclin_N"/>
    <property type="match status" value="1"/>
</dbReference>
<dbReference type="PROSITE" id="PS00292">
    <property type="entry name" value="CYCLINS"/>
    <property type="match status" value="1"/>
</dbReference>
<dbReference type="InterPro" id="IPR039361">
    <property type="entry name" value="Cyclin"/>
</dbReference>
<dbReference type="CDD" id="cd20506">
    <property type="entry name" value="CYCLIN_AtCycA-like_rpt2"/>
    <property type="match status" value="1"/>
</dbReference>
<dbReference type="PANTHER" id="PTHR10177">
    <property type="entry name" value="CYCLINS"/>
    <property type="match status" value="1"/>
</dbReference>
<proteinExistence type="inferred from homology"/>
<evidence type="ECO:0000256" key="5">
    <source>
        <dbReference type="RuleBase" id="RU000383"/>
    </source>
</evidence>
<feature type="region of interest" description="Disordered" evidence="6">
    <location>
        <begin position="37"/>
        <end position="57"/>
    </location>
</feature>
<dbReference type="Pfam" id="PF02984">
    <property type="entry name" value="Cyclin_C"/>
    <property type="match status" value="1"/>
</dbReference>
<dbReference type="InterPro" id="IPR004367">
    <property type="entry name" value="Cyclin_C-dom"/>
</dbReference>
<evidence type="ECO:0000313" key="10">
    <source>
        <dbReference type="Proteomes" id="UP001140949"/>
    </source>
</evidence>
<evidence type="ECO:0000256" key="4">
    <source>
        <dbReference type="ARBA" id="ARBA00023306"/>
    </source>
</evidence>
<dbReference type="GO" id="GO:0051301">
    <property type="term" value="P:cell division"/>
    <property type="evidence" value="ECO:0007669"/>
    <property type="project" value="UniProtKB-KW"/>
</dbReference>
<evidence type="ECO:0000313" key="9">
    <source>
        <dbReference type="EMBL" id="KAJ6810608.1"/>
    </source>
</evidence>
<keyword evidence="2" id="KW-0132">Cell division</keyword>
<gene>
    <name evidence="9" type="ORF">M6B38_103765</name>
</gene>
<dbReference type="PIRSF" id="PIRSF001771">
    <property type="entry name" value="Cyclin_A_B_D_E"/>
    <property type="match status" value="1"/>
</dbReference>
<keyword evidence="10" id="KW-1185">Reference proteome</keyword>
<evidence type="ECO:0000259" key="7">
    <source>
        <dbReference type="SMART" id="SM00385"/>
    </source>
</evidence>
<evidence type="ECO:0000256" key="6">
    <source>
        <dbReference type="SAM" id="MobiDB-lite"/>
    </source>
</evidence>
<dbReference type="InterPro" id="IPR048258">
    <property type="entry name" value="Cyclins_cyclin-box"/>
</dbReference>
<comment type="caution">
    <text evidence="9">The sequence shown here is derived from an EMBL/GenBank/DDBJ whole genome shotgun (WGS) entry which is preliminary data.</text>
</comment>
<dbReference type="GO" id="GO:0044772">
    <property type="term" value="P:mitotic cell cycle phase transition"/>
    <property type="evidence" value="ECO:0007669"/>
    <property type="project" value="InterPro"/>
</dbReference>
<dbReference type="InterPro" id="IPR036915">
    <property type="entry name" value="Cyclin-like_sf"/>
</dbReference>
<dbReference type="InterPro" id="IPR013763">
    <property type="entry name" value="Cyclin-like_dom"/>
</dbReference>
<feature type="domain" description="Cyclin-like" evidence="7">
    <location>
        <begin position="371"/>
        <end position="459"/>
    </location>
</feature>
<dbReference type="SUPFAM" id="SSF47954">
    <property type="entry name" value="Cyclin-like"/>
    <property type="match status" value="2"/>
</dbReference>
<dbReference type="InterPro" id="IPR046965">
    <property type="entry name" value="Cyclin_A/B-like"/>
</dbReference>
<feature type="domain" description="Cyclin-like" evidence="7">
    <location>
        <begin position="274"/>
        <end position="358"/>
    </location>
</feature>
<evidence type="ECO:0000256" key="2">
    <source>
        <dbReference type="ARBA" id="ARBA00022618"/>
    </source>
</evidence>
<dbReference type="Gene3D" id="1.10.472.10">
    <property type="entry name" value="Cyclin-like"/>
    <property type="match status" value="2"/>
</dbReference>
<reference evidence="9" key="2">
    <citation type="submission" date="2023-04" db="EMBL/GenBank/DDBJ databases">
        <authorList>
            <person name="Bruccoleri R.E."/>
            <person name="Oakeley E.J."/>
            <person name="Faust A.-M."/>
            <person name="Dessus-Babus S."/>
            <person name="Altorfer M."/>
            <person name="Burckhardt D."/>
            <person name="Oertli M."/>
            <person name="Naumann U."/>
            <person name="Petersen F."/>
            <person name="Wong J."/>
        </authorList>
    </citation>
    <scope>NUCLEOTIDE SEQUENCE</scope>
    <source>
        <strain evidence="9">GSM-AAB239-AS_SAM_17_03QT</strain>
        <tissue evidence="9">Leaf</tissue>
    </source>
</reference>
<dbReference type="AlphaFoldDB" id="A0AAX6F388"/>
<keyword evidence="4" id="KW-0131">Cell cycle</keyword>
<dbReference type="GO" id="GO:0016538">
    <property type="term" value="F:cyclin-dependent protein serine/threonine kinase regulator activity"/>
    <property type="evidence" value="ECO:0007669"/>
    <property type="project" value="InterPro"/>
</dbReference>
<comment type="similarity">
    <text evidence="1">Belongs to the cyclin family. Cyclin AB subfamily.</text>
</comment>